<keyword evidence="3" id="KW-1185">Reference proteome</keyword>
<reference evidence="2" key="1">
    <citation type="submission" date="2022-10" db="EMBL/GenBank/DDBJ databases">
        <title>Characterization and whole genome sequencing of a new Roseateles species, isolated from fresh water.</title>
        <authorList>
            <person name="Guliayeva D.Y."/>
            <person name="Akhremchuk A.E."/>
            <person name="Sikolenko M.A."/>
            <person name="Valentovich L.N."/>
            <person name="Sidarenka A.V."/>
        </authorList>
    </citation>
    <scope>NUCLEOTIDE SEQUENCE</scope>
    <source>
        <strain evidence="2">BIM B-1768</strain>
    </source>
</reference>
<dbReference type="RefSeq" id="WP_261759142.1">
    <property type="nucleotide sequence ID" value="NZ_CP104562.2"/>
</dbReference>
<organism evidence="2 3">
    <name type="scientific">Roseateles amylovorans</name>
    <dbReference type="NCBI Taxonomy" id="2978473"/>
    <lineage>
        <taxon>Bacteria</taxon>
        <taxon>Pseudomonadati</taxon>
        <taxon>Pseudomonadota</taxon>
        <taxon>Betaproteobacteria</taxon>
        <taxon>Burkholderiales</taxon>
        <taxon>Sphaerotilaceae</taxon>
        <taxon>Roseateles</taxon>
    </lineage>
</organism>
<gene>
    <name evidence="2" type="ORF">N4261_05145</name>
</gene>
<accession>A0ABY6B323</accession>
<evidence type="ECO:0000313" key="2">
    <source>
        <dbReference type="EMBL" id="UXH79323.1"/>
    </source>
</evidence>
<name>A0ABY6B323_9BURK</name>
<evidence type="ECO:0000313" key="3">
    <source>
        <dbReference type="Proteomes" id="UP001064933"/>
    </source>
</evidence>
<protein>
    <recommendedName>
        <fullName evidence="4">Type II secretion system protein GspC N-terminal domain-containing protein</fullName>
    </recommendedName>
</protein>
<evidence type="ECO:0008006" key="4">
    <source>
        <dbReference type="Google" id="ProtNLM"/>
    </source>
</evidence>
<dbReference type="EMBL" id="CP104562">
    <property type="protein sequence ID" value="UXH79323.1"/>
    <property type="molecule type" value="Genomic_DNA"/>
</dbReference>
<sequence>MALQSLRRRPLRPVAVNHNRRMHARWLSFVTWALLAASLAYWSLVLMSRGPQGPAMTHSAVSGGATADWTRLFASLEPVAGPVESASSRYQLLGVVAPSTAGHPGEGVALIAVSGGPPKTARVGQIVDGDLLLMEVTRREIGLGRDGVVSIRVSMAPGAADLMAPPGGAPMSGAPQQLPIGGGMPPMNMSAGPGGPGGVVSPLAVGGALPGMPPPQAQQQDGEIR</sequence>
<proteinExistence type="predicted"/>
<dbReference type="Proteomes" id="UP001064933">
    <property type="component" value="Chromosome"/>
</dbReference>
<evidence type="ECO:0000256" key="1">
    <source>
        <dbReference type="SAM" id="MobiDB-lite"/>
    </source>
</evidence>
<feature type="region of interest" description="Disordered" evidence="1">
    <location>
        <begin position="187"/>
        <end position="225"/>
    </location>
</feature>